<dbReference type="InterPro" id="IPR003594">
    <property type="entry name" value="HATPase_dom"/>
</dbReference>
<evidence type="ECO:0000259" key="2">
    <source>
        <dbReference type="SMART" id="SM00065"/>
    </source>
</evidence>
<gene>
    <name evidence="4" type="ORF">ACFSCY_12415</name>
</gene>
<keyword evidence="5" id="KW-1185">Reference proteome</keyword>
<keyword evidence="1" id="KW-0378">Hydrolase</keyword>
<dbReference type="SMART" id="SM00331">
    <property type="entry name" value="PP2C_SIG"/>
    <property type="match status" value="1"/>
</dbReference>
<comment type="caution">
    <text evidence="4">The sequence shown here is derived from an EMBL/GenBank/DDBJ whole genome shotgun (WGS) entry which is preliminary data.</text>
</comment>
<sequence>MTTDDLALAVPGDRLRRIEAVTDAALAHMGVEELLVELLDRVRELLSVDTAAVLLLDTSAKFLIATAARGIEEEVRQGVRIPLGKGFAGRIAALRQPVYLAQVDHSNVLNPILREKGICSLLGVPLIAGGNAIGVLHVGTLTPREFTQEDTELLQLVGDRVALATQARLTQVASAAAASLQRSLLPAGLPELPGLEMAARYVPGGGGKVGGDWYDVFDLPSGWLCVVVGDVVGRGLPAADAMGRLRSALRAYALQVQDPSDVLHALDVHVHHFEPDIMATVLLALIDPGYDRMLISSAGHPPPVSATPGRTAELVELPADLPIGVDPVRPRRTTEVPLLPVHGLLFYTDGLVERRGVSLDVGLDHLCEVVEPGPSEAVCVRVMSELLGGDQATDDIALLMLSRTPTDGTEPLAVRVRAEPGALRRIRTWVRRWSASIGATVEETNDLVVAIGEACANVVEHAYGPGGGILSVQLSREPPAVVAVISDNGRWRAARGYNRGRGTTLIHGLTDGVEIEHLHDGTRVTLRKNLAKEAG</sequence>
<evidence type="ECO:0000313" key="4">
    <source>
        <dbReference type="EMBL" id="MFD1530247.1"/>
    </source>
</evidence>
<dbReference type="SUPFAM" id="SSF55781">
    <property type="entry name" value="GAF domain-like"/>
    <property type="match status" value="1"/>
</dbReference>
<dbReference type="Pfam" id="PF07228">
    <property type="entry name" value="SpoIIE"/>
    <property type="match status" value="1"/>
</dbReference>
<organism evidence="4 5">
    <name type="scientific">Pseudonocardia aurantiaca</name>
    <dbReference type="NCBI Taxonomy" id="75290"/>
    <lineage>
        <taxon>Bacteria</taxon>
        <taxon>Bacillati</taxon>
        <taxon>Actinomycetota</taxon>
        <taxon>Actinomycetes</taxon>
        <taxon>Pseudonocardiales</taxon>
        <taxon>Pseudonocardiaceae</taxon>
        <taxon>Pseudonocardia</taxon>
    </lineage>
</organism>
<dbReference type="PANTHER" id="PTHR43156:SF2">
    <property type="entry name" value="STAGE II SPORULATION PROTEIN E"/>
    <property type="match status" value="1"/>
</dbReference>
<dbReference type="InterPro" id="IPR036457">
    <property type="entry name" value="PPM-type-like_dom_sf"/>
</dbReference>
<dbReference type="EMBL" id="JBHUCP010000007">
    <property type="protein sequence ID" value="MFD1530247.1"/>
    <property type="molecule type" value="Genomic_DNA"/>
</dbReference>
<evidence type="ECO:0000256" key="1">
    <source>
        <dbReference type="ARBA" id="ARBA00022801"/>
    </source>
</evidence>
<dbReference type="Gene3D" id="3.30.450.40">
    <property type="match status" value="1"/>
</dbReference>
<dbReference type="SMART" id="SM00065">
    <property type="entry name" value="GAF"/>
    <property type="match status" value="1"/>
</dbReference>
<dbReference type="Gene3D" id="3.30.565.10">
    <property type="entry name" value="Histidine kinase-like ATPase, C-terminal domain"/>
    <property type="match status" value="1"/>
</dbReference>
<evidence type="ECO:0000259" key="3">
    <source>
        <dbReference type="SMART" id="SM00331"/>
    </source>
</evidence>
<dbReference type="CDD" id="cd16936">
    <property type="entry name" value="HATPase_RsbW-like"/>
    <property type="match status" value="1"/>
</dbReference>
<dbReference type="InterPro" id="IPR001932">
    <property type="entry name" value="PPM-type_phosphatase-like_dom"/>
</dbReference>
<protein>
    <submittedName>
        <fullName evidence="4">SpoIIE family protein phosphatase</fullName>
    </submittedName>
</protein>
<proteinExistence type="predicted"/>
<feature type="domain" description="PPM-type phosphatase" evidence="3">
    <location>
        <begin position="192"/>
        <end position="403"/>
    </location>
</feature>
<dbReference type="Pfam" id="PF13185">
    <property type="entry name" value="GAF_2"/>
    <property type="match status" value="1"/>
</dbReference>
<dbReference type="Pfam" id="PF13581">
    <property type="entry name" value="HATPase_c_2"/>
    <property type="match status" value="1"/>
</dbReference>
<dbReference type="Proteomes" id="UP001597145">
    <property type="component" value="Unassembled WGS sequence"/>
</dbReference>
<reference evidence="5" key="1">
    <citation type="journal article" date="2019" name="Int. J. Syst. Evol. Microbiol.">
        <title>The Global Catalogue of Microorganisms (GCM) 10K type strain sequencing project: providing services to taxonomists for standard genome sequencing and annotation.</title>
        <authorList>
            <consortium name="The Broad Institute Genomics Platform"/>
            <consortium name="The Broad Institute Genome Sequencing Center for Infectious Disease"/>
            <person name="Wu L."/>
            <person name="Ma J."/>
        </authorList>
    </citation>
    <scope>NUCLEOTIDE SEQUENCE [LARGE SCALE GENOMIC DNA]</scope>
    <source>
        <strain evidence="5">JCM 12165</strain>
    </source>
</reference>
<dbReference type="InterPro" id="IPR036890">
    <property type="entry name" value="HATPase_C_sf"/>
</dbReference>
<dbReference type="InterPro" id="IPR052016">
    <property type="entry name" value="Bact_Sigma-Reg"/>
</dbReference>
<dbReference type="InterPro" id="IPR003018">
    <property type="entry name" value="GAF"/>
</dbReference>
<evidence type="ECO:0000313" key="5">
    <source>
        <dbReference type="Proteomes" id="UP001597145"/>
    </source>
</evidence>
<dbReference type="RefSeq" id="WP_343977128.1">
    <property type="nucleotide sequence ID" value="NZ_BAAAJG010000008.1"/>
</dbReference>
<dbReference type="PANTHER" id="PTHR43156">
    <property type="entry name" value="STAGE II SPORULATION PROTEIN E-RELATED"/>
    <property type="match status" value="1"/>
</dbReference>
<dbReference type="SUPFAM" id="SSF55874">
    <property type="entry name" value="ATPase domain of HSP90 chaperone/DNA topoisomerase II/histidine kinase"/>
    <property type="match status" value="1"/>
</dbReference>
<feature type="domain" description="GAF" evidence="2">
    <location>
        <begin position="30"/>
        <end position="175"/>
    </location>
</feature>
<dbReference type="Gene3D" id="3.60.40.10">
    <property type="entry name" value="PPM-type phosphatase domain"/>
    <property type="match status" value="1"/>
</dbReference>
<dbReference type="SUPFAM" id="SSF81606">
    <property type="entry name" value="PP2C-like"/>
    <property type="match status" value="1"/>
</dbReference>
<accession>A0ABW4FJG9</accession>
<name>A0ABW4FJG9_9PSEU</name>
<dbReference type="InterPro" id="IPR029016">
    <property type="entry name" value="GAF-like_dom_sf"/>
</dbReference>